<proteinExistence type="predicted"/>
<feature type="region of interest" description="Disordered" evidence="1">
    <location>
        <begin position="1"/>
        <end position="43"/>
    </location>
</feature>
<dbReference type="EMBL" id="JANBPY010003468">
    <property type="protein sequence ID" value="KAJ1951662.1"/>
    <property type="molecule type" value="Genomic_DNA"/>
</dbReference>
<dbReference type="InterPro" id="IPR011990">
    <property type="entry name" value="TPR-like_helical_dom_sf"/>
</dbReference>
<dbReference type="PANTHER" id="PTHR43628:SF1">
    <property type="entry name" value="CHITIN SYNTHASE REGULATORY FACTOR 2-RELATED"/>
    <property type="match status" value="1"/>
</dbReference>
<dbReference type="Proteomes" id="UP001150925">
    <property type="component" value="Unassembled WGS sequence"/>
</dbReference>
<evidence type="ECO:0000313" key="2">
    <source>
        <dbReference type="EMBL" id="KAJ1951662.1"/>
    </source>
</evidence>
<accession>A0A9W8AGR1</accession>
<evidence type="ECO:0000313" key="3">
    <source>
        <dbReference type="Proteomes" id="UP001150925"/>
    </source>
</evidence>
<dbReference type="SUPFAM" id="SSF81901">
    <property type="entry name" value="HCP-like"/>
    <property type="match status" value="1"/>
</dbReference>
<reference evidence="2" key="1">
    <citation type="submission" date="2022-07" db="EMBL/GenBank/DDBJ databases">
        <title>Phylogenomic reconstructions and comparative analyses of Kickxellomycotina fungi.</title>
        <authorList>
            <person name="Reynolds N.K."/>
            <person name="Stajich J.E."/>
            <person name="Barry K."/>
            <person name="Grigoriev I.V."/>
            <person name="Crous P."/>
            <person name="Smith M.E."/>
        </authorList>
    </citation>
    <scope>NUCLEOTIDE SEQUENCE</scope>
    <source>
        <strain evidence="2">RSA 1196</strain>
    </source>
</reference>
<dbReference type="Pfam" id="PF08238">
    <property type="entry name" value="Sel1"/>
    <property type="match status" value="4"/>
</dbReference>
<sequence>MSSRPPPTEGMGGIFANLPKEEPTTPNHPKVTTTPEKSSESNDHLAFYTLPEEVDEDTIWSIPNAQLKVLFKETGIDLEPEVARQLVGLAVEQLRALVKNPKSTSVRSMEKTLVEISGNPDNLFKLALFLSRSVARYGRQVALPLLRAAKNQNCTQNHIQYVYYSTLLHHPFPGYSDSDIALDELVQLAKREYGPAMFIVARVFLTYRRNIKIAVGLLQKLADREDPKGCQFLGDLYRTGEHVPQDIQRAFTLYQLAYQKDDPYAAFHLGNMYSSGIITPDRQPDHKQAHDYYVRAASAGIAEAQHNLGAMYLTGQGVLKNETMAFEYFKMASVLGMPLAMINLGKMYLEGTGTECDLQAASAWLQKALQINPGLKPQVSKLMETLEEKKTKAASKWSIFSWRS</sequence>
<dbReference type="SMART" id="SM00671">
    <property type="entry name" value="SEL1"/>
    <property type="match status" value="4"/>
</dbReference>
<evidence type="ECO:0000256" key="1">
    <source>
        <dbReference type="SAM" id="MobiDB-lite"/>
    </source>
</evidence>
<gene>
    <name evidence="2" type="ORF">IWQ62_006404</name>
</gene>
<dbReference type="InterPro" id="IPR006597">
    <property type="entry name" value="Sel1-like"/>
</dbReference>
<dbReference type="AlphaFoldDB" id="A0A9W8AGR1"/>
<dbReference type="OrthoDB" id="2425131at2759"/>
<dbReference type="PANTHER" id="PTHR43628">
    <property type="entry name" value="ACTIVATOR OF C KINASE PROTEIN 1-RELATED"/>
    <property type="match status" value="1"/>
</dbReference>
<comment type="caution">
    <text evidence="2">The sequence shown here is derived from an EMBL/GenBank/DDBJ whole genome shotgun (WGS) entry which is preliminary data.</text>
</comment>
<name>A0A9W8AGR1_9FUNG</name>
<dbReference type="Gene3D" id="1.25.40.10">
    <property type="entry name" value="Tetratricopeptide repeat domain"/>
    <property type="match status" value="2"/>
</dbReference>
<keyword evidence="3" id="KW-1185">Reference proteome</keyword>
<feature type="compositionally biased region" description="Polar residues" evidence="1">
    <location>
        <begin position="24"/>
        <end position="36"/>
    </location>
</feature>
<protein>
    <submittedName>
        <fullName evidence="2">Uncharacterized protein</fullName>
    </submittedName>
</protein>
<dbReference type="InterPro" id="IPR052945">
    <property type="entry name" value="Mitotic_Regulator"/>
</dbReference>
<organism evidence="2 3">
    <name type="scientific">Dispira parvispora</name>
    <dbReference type="NCBI Taxonomy" id="1520584"/>
    <lineage>
        <taxon>Eukaryota</taxon>
        <taxon>Fungi</taxon>
        <taxon>Fungi incertae sedis</taxon>
        <taxon>Zoopagomycota</taxon>
        <taxon>Kickxellomycotina</taxon>
        <taxon>Dimargaritomycetes</taxon>
        <taxon>Dimargaritales</taxon>
        <taxon>Dimargaritaceae</taxon>
        <taxon>Dispira</taxon>
    </lineage>
</organism>